<keyword evidence="2" id="KW-1185">Reference proteome</keyword>
<protein>
    <recommendedName>
        <fullName evidence="3">Sialate O-acetylesterase domain-containing protein</fullName>
    </recommendedName>
</protein>
<dbReference type="InterPro" id="IPR036514">
    <property type="entry name" value="SGNH_hydro_sf"/>
</dbReference>
<evidence type="ECO:0000313" key="2">
    <source>
        <dbReference type="Proteomes" id="UP000244224"/>
    </source>
</evidence>
<dbReference type="GO" id="GO:0016788">
    <property type="term" value="F:hydrolase activity, acting on ester bonds"/>
    <property type="evidence" value="ECO:0007669"/>
    <property type="project" value="UniProtKB-ARBA"/>
</dbReference>
<dbReference type="SUPFAM" id="SSF52266">
    <property type="entry name" value="SGNH hydrolase"/>
    <property type="match status" value="1"/>
</dbReference>
<gene>
    <name evidence="1" type="ORF">C8N34_1542</name>
</gene>
<dbReference type="AlphaFoldDB" id="A0A2T5ZZJ1"/>
<accession>A0A2T5ZZJ1</accession>
<evidence type="ECO:0000313" key="1">
    <source>
        <dbReference type="EMBL" id="PTX36972.1"/>
    </source>
</evidence>
<comment type="caution">
    <text evidence="1">The sequence shown here is derived from an EMBL/GenBank/DDBJ whole genome shotgun (WGS) entry which is preliminary data.</text>
</comment>
<reference evidence="1 2" key="1">
    <citation type="submission" date="2018-04" db="EMBL/GenBank/DDBJ databases">
        <title>Genomic Encyclopedia of Archaeal and Bacterial Type Strains, Phase II (KMG-II): from individual species to whole genera.</title>
        <authorList>
            <person name="Goeker M."/>
        </authorList>
    </citation>
    <scope>NUCLEOTIDE SEQUENCE [LARGE SCALE GENOMIC DNA]</scope>
    <source>
        <strain evidence="1 2">DSM 21823</strain>
    </source>
</reference>
<organism evidence="1 2">
    <name type="scientific">Gemmobacter caeni</name>
    <dbReference type="NCBI Taxonomy" id="589035"/>
    <lineage>
        <taxon>Bacteria</taxon>
        <taxon>Pseudomonadati</taxon>
        <taxon>Pseudomonadota</taxon>
        <taxon>Alphaproteobacteria</taxon>
        <taxon>Rhodobacterales</taxon>
        <taxon>Paracoccaceae</taxon>
        <taxon>Gemmobacter</taxon>
    </lineage>
</organism>
<evidence type="ECO:0008006" key="3">
    <source>
        <dbReference type="Google" id="ProtNLM"/>
    </source>
</evidence>
<dbReference type="Gene3D" id="3.40.50.1110">
    <property type="entry name" value="SGNH hydrolase"/>
    <property type="match status" value="1"/>
</dbReference>
<proteinExistence type="predicted"/>
<dbReference type="EMBL" id="QBKP01000054">
    <property type="protein sequence ID" value="PTX36972.1"/>
    <property type="molecule type" value="Genomic_DNA"/>
</dbReference>
<name>A0A2T5ZZJ1_9RHOB</name>
<sequence>MCRARRSGGAWGDPAGQVSLGLRNDGTVLLTTRDSNVWVQEGDAWALDGGELVRLTQTGGVLAVENIGNGSVRIAANLLGAPLQYTLDKAAPAVLRRLYASSAVYWMIPTTGQSLAEGAANAAITTTPVAPGVALKLGTSNTIGSATQTLGTSLTDLREAVYETISSGAARKLVSKGLPSVRRLIYAGQAWGGKEIEEIWQGGSTGVFEKVIAQVQAAHAATKGSLIVPAVDLVEGEADGLTSDANYHEDLETLRLQYQTAIRAITGQRDPVMLLTCQTSSVSGYRDTFAQRQTFRTPFLQALAAQTSPLIKLVCPKYFMDYVDHSHIDALSERLLGEYYGKVQYRTLVEGLDWRPVQVTGIVIDNDAIVLDYHAPVGALALDTTLVSDPGNYGFQMHLAGGVNIATVTQTGDRQITLPCTGNVPSGALLSYAHYNGTYGTSGRLTGARGCVRDSDADPSTWTGLPLHNYALSFEQTLTL</sequence>
<dbReference type="Proteomes" id="UP000244224">
    <property type="component" value="Unassembled WGS sequence"/>
</dbReference>